<accession>A0ABZ1YG83</accession>
<organism evidence="2">
    <name type="scientific">Streptomyces althioticus</name>
    <dbReference type="NCBI Taxonomy" id="83380"/>
    <lineage>
        <taxon>Bacteria</taxon>
        <taxon>Bacillati</taxon>
        <taxon>Actinomycetota</taxon>
        <taxon>Actinomycetes</taxon>
        <taxon>Kitasatosporales</taxon>
        <taxon>Streptomycetaceae</taxon>
        <taxon>Streptomyces</taxon>
        <taxon>Streptomyces althioticus group</taxon>
    </lineage>
</organism>
<evidence type="ECO:0000256" key="1">
    <source>
        <dbReference type="SAM" id="MobiDB-lite"/>
    </source>
</evidence>
<proteinExistence type="predicted"/>
<reference evidence="2" key="1">
    <citation type="submission" date="2022-10" db="EMBL/GenBank/DDBJ databases">
        <title>The complete genomes of actinobacterial strains from the NBC collection.</title>
        <authorList>
            <person name="Joergensen T.S."/>
            <person name="Alvarez Arevalo M."/>
            <person name="Sterndorff E.B."/>
            <person name="Faurdal D."/>
            <person name="Vuksanovic O."/>
            <person name="Mourched A.-S."/>
            <person name="Charusanti P."/>
            <person name="Shaw S."/>
            <person name="Blin K."/>
            <person name="Weber T."/>
        </authorList>
    </citation>
    <scope>NUCLEOTIDE SEQUENCE [LARGE SCALE GENOMIC DNA]</scope>
    <source>
        <strain evidence="2">NBC 01686</strain>
        <plasmid evidence="2">unnamed1</plasmid>
    </source>
</reference>
<keyword evidence="2" id="KW-0614">Plasmid</keyword>
<protein>
    <submittedName>
        <fullName evidence="2">Uncharacterized protein</fullName>
    </submittedName>
</protein>
<evidence type="ECO:0000313" key="2">
    <source>
        <dbReference type="EMBL" id="WUU58332.1"/>
    </source>
</evidence>
<gene>
    <name evidence="2" type="ORF">OIE82_34720</name>
</gene>
<feature type="region of interest" description="Disordered" evidence="1">
    <location>
        <begin position="1"/>
        <end position="23"/>
    </location>
</feature>
<dbReference type="EMBL" id="CP109208">
    <property type="protein sequence ID" value="WUU58332.1"/>
    <property type="molecule type" value="Genomic_DNA"/>
</dbReference>
<dbReference type="RefSeq" id="WP_266478070.1">
    <property type="nucleotide sequence ID" value="NZ_CP109208.1"/>
</dbReference>
<geneLocation type="plasmid" evidence="2">
    <name>unnamed1</name>
</geneLocation>
<sequence length="72" mass="7868">MAIMTDKPNVPSPTGSRKAITGGRLRRPARCTLTIPPAVLDAHGFRDQAHAHRDGMCARLYSATRRGLVDTR</sequence>
<name>A0ABZ1YG83_9ACTN</name>